<keyword evidence="2 13" id="KW-0813">Transport</keyword>
<evidence type="ECO:0000313" key="15">
    <source>
        <dbReference type="EMBL" id="RRQ21011.1"/>
    </source>
</evidence>
<dbReference type="GO" id="GO:0005886">
    <property type="term" value="C:plasma membrane"/>
    <property type="evidence" value="ECO:0007669"/>
    <property type="project" value="UniProtKB-SubCell"/>
</dbReference>
<dbReference type="InterPro" id="IPR050059">
    <property type="entry name" value="ATP_synthase_B_chain"/>
</dbReference>
<dbReference type="EMBL" id="QZMU01000001">
    <property type="protein sequence ID" value="RRQ21011.1"/>
    <property type="molecule type" value="Genomic_DNA"/>
</dbReference>
<comment type="subunit">
    <text evidence="13">F-type ATPases have 2 components, F(1) - the catalytic core - and F(0) - the membrane proton channel. F(1) has five subunits: alpha(3), beta(3), gamma(1), delta(1), epsilon(1). F(0) has three main subunits: a(1), b(2) and c(10-14). The alpha and beta chains form an alternating ring which encloses part of the gamma chain. F(1) is attached to F(0) by a central stalk formed by the gamma and epsilon chains, while a peripheral stalk is formed by the delta and b chains.</text>
</comment>
<evidence type="ECO:0000256" key="6">
    <source>
        <dbReference type="ARBA" id="ARBA00022989"/>
    </source>
</evidence>
<evidence type="ECO:0000256" key="14">
    <source>
        <dbReference type="SAM" id="MobiDB-lite"/>
    </source>
</evidence>
<protein>
    <recommendedName>
        <fullName evidence="13">ATP synthase subunit b</fullName>
    </recommendedName>
    <alternativeName>
        <fullName evidence="13">ATP synthase F(0) sector subunit b</fullName>
    </alternativeName>
    <alternativeName>
        <fullName evidence="13">ATPase subunit I</fullName>
    </alternativeName>
    <alternativeName>
        <fullName evidence="13">F-type ATPase subunit b</fullName>
        <shortName evidence="13">F-ATPase subunit b</shortName>
    </alternativeName>
</protein>
<dbReference type="InterPro" id="IPR017707">
    <property type="entry name" value="Alt_ATP_synth_F0_bsu"/>
</dbReference>
<keyword evidence="13" id="KW-1003">Cell membrane</keyword>
<comment type="function">
    <text evidence="10 13">F(1)F(0) ATP synthase produces ATP from ADP in the presence of a proton or sodium gradient. F-type ATPases consist of two structural domains, F(1) containing the extramembraneous catalytic core and F(0) containing the membrane proton channel, linked together by a central stalk and a peripheral stalk. During catalysis, ATP synthesis in the catalytic domain of F(1) is coupled via a rotary mechanism of the central stalk subunits to proton translocation.</text>
</comment>
<dbReference type="GO" id="GO:0046933">
    <property type="term" value="F:proton-transporting ATP synthase activity, rotational mechanism"/>
    <property type="evidence" value="ECO:0007669"/>
    <property type="project" value="UniProtKB-UniRule"/>
</dbReference>
<evidence type="ECO:0000313" key="16">
    <source>
        <dbReference type="Proteomes" id="UP000287798"/>
    </source>
</evidence>
<feature type="region of interest" description="Disordered" evidence="14">
    <location>
        <begin position="54"/>
        <end position="77"/>
    </location>
</feature>
<reference evidence="15 16" key="1">
    <citation type="journal article" date="2010" name="Int. J. Syst. Evol. Microbiol.">
        <title>Thiohalobacter thiocyanaticus gen. nov., sp. nov., a moderately halophilic, sulfur-oxidizing gammaproteobacterium from hypersaline lakes, that utilizes thiocyanate.</title>
        <authorList>
            <person name="Sorokin D.Y."/>
            <person name="Kovaleva O.L."/>
            <person name="Tourova T.P."/>
            <person name="Muyzer G."/>
        </authorList>
    </citation>
    <scope>NUCLEOTIDE SEQUENCE [LARGE SCALE GENOMIC DNA]</scope>
    <source>
        <strain evidence="15 16">Hrh1</strain>
    </source>
</reference>
<dbReference type="Pfam" id="PF00430">
    <property type="entry name" value="ATP-synt_B"/>
    <property type="match status" value="1"/>
</dbReference>
<evidence type="ECO:0000256" key="12">
    <source>
        <dbReference type="ARBA" id="ARBA00037847"/>
    </source>
</evidence>
<dbReference type="NCBIfam" id="TIGR03321">
    <property type="entry name" value="alt_F1F0_F0_B"/>
    <property type="match status" value="1"/>
</dbReference>
<dbReference type="Proteomes" id="UP000287798">
    <property type="component" value="Unassembled WGS sequence"/>
</dbReference>
<gene>
    <name evidence="13" type="primary">atpF</name>
    <name evidence="15" type="ORF">D6C00_02860</name>
</gene>
<keyword evidence="8 13" id="KW-0472">Membrane</keyword>
<keyword evidence="5 13" id="KW-0375">Hydrogen ion transport</keyword>
<evidence type="ECO:0000256" key="11">
    <source>
        <dbReference type="ARBA" id="ARBA00025614"/>
    </source>
</evidence>
<evidence type="ECO:0000256" key="1">
    <source>
        <dbReference type="ARBA" id="ARBA00005513"/>
    </source>
</evidence>
<evidence type="ECO:0000256" key="2">
    <source>
        <dbReference type="ARBA" id="ARBA00022448"/>
    </source>
</evidence>
<dbReference type="InterPro" id="IPR002146">
    <property type="entry name" value="ATP_synth_b/b'su_bac/chlpt"/>
</dbReference>
<keyword evidence="16" id="KW-1185">Reference proteome</keyword>
<keyword evidence="3 13" id="KW-0138">CF(0)</keyword>
<dbReference type="AlphaFoldDB" id="A0A426QGY0"/>
<proteinExistence type="inferred from homology"/>
<keyword evidence="6 13" id="KW-1133">Transmembrane helix</keyword>
<keyword evidence="4 13" id="KW-0812">Transmembrane</keyword>
<accession>A0A426QGY0</accession>
<evidence type="ECO:0000256" key="8">
    <source>
        <dbReference type="ARBA" id="ARBA00023136"/>
    </source>
</evidence>
<dbReference type="GO" id="GO:0045259">
    <property type="term" value="C:proton-transporting ATP synthase complex"/>
    <property type="evidence" value="ECO:0007669"/>
    <property type="project" value="UniProtKB-KW"/>
</dbReference>
<dbReference type="PANTHER" id="PTHR33445">
    <property type="entry name" value="ATP SYNTHASE SUBUNIT B', CHLOROPLASTIC"/>
    <property type="match status" value="1"/>
</dbReference>
<dbReference type="GO" id="GO:0012505">
    <property type="term" value="C:endomembrane system"/>
    <property type="evidence" value="ECO:0007669"/>
    <property type="project" value="UniProtKB-SubCell"/>
</dbReference>
<dbReference type="GO" id="GO:0046961">
    <property type="term" value="F:proton-transporting ATPase activity, rotational mechanism"/>
    <property type="evidence" value="ECO:0007669"/>
    <property type="project" value="TreeGrafter"/>
</dbReference>
<comment type="similarity">
    <text evidence="1 13">Belongs to the ATPase B chain family.</text>
</comment>
<organism evidence="15 16">
    <name type="scientific">Thiohalobacter thiocyanaticus</name>
    <dbReference type="NCBI Taxonomy" id="585455"/>
    <lineage>
        <taxon>Bacteria</taxon>
        <taxon>Pseudomonadati</taxon>
        <taxon>Pseudomonadota</taxon>
        <taxon>Gammaproteobacteria</taxon>
        <taxon>Thiohalobacterales</taxon>
        <taxon>Thiohalobacteraceae</taxon>
        <taxon>Thiohalobacter</taxon>
    </lineage>
</organism>
<keyword evidence="9 13" id="KW-0066">ATP synthesis</keyword>
<evidence type="ECO:0000256" key="10">
    <source>
        <dbReference type="ARBA" id="ARBA00025198"/>
    </source>
</evidence>
<name>A0A426QGY0_9GAMM</name>
<comment type="caution">
    <text evidence="15">The sequence shown here is derived from an EMBL/GenBank/DDBJ whole genome shotgun (WGS) entry which is preliminary data.</text>
</comment>
<dbReference type="PANTHER" id="PTHR33445:SF2">
    <property type="entry name" value="ATP SYNTHASE SUBUNIT B', CHLOROPLASTIC"/>
    <property type="match status" value="1"/>
</dbReference>
<keyword evidence="7 13" id="KW-0406">Ion transport</keyword>
<evidence type="ECO:0000256" key="13">
    <source>
        <dbReference type="HAMAP-Rule" id="MF_01398"/>
    </source>
</evidence>
<dbReference type="HAMAP" id="MF_01398">
    <property type="entry name" value="ATP_synth_b_bprime"/>
    <property type="match status" value="1"/>
</dbReference>
<dbReference type="CDD" id="cd06503">
    <property type="entry name" value="ATP-synt_Fo_b"/>
    <property type="match status" value="1"/>
</dbReference>
<evidence type="ECO:0000256" key="4">
    <source>
        <dbReference type="ARBA" id="ARBA00022692"/>
    </source>
</evidence>
<comment type="function">
    <text evidence="11">Component of the F(0) channel, it forms part of the peripheral stalk, linking F(1) to F(0). The b'-subunit is a diverged and duplicated form of b found in plants and photosynthetic bacteria.</text>
</comment>
<evidence type="ECO:0000256" key="9">
    <source>
        <dbReference type="ARBA" id="ARBA00023310"/>
    </source>
</evidence>
<sequence length="265" mass="30643">MSPRPRGADSMTIDWVTVSAQIVNFLILVWLLKRFLYQPVIRAMDRREQRVSNRLNEAQEREQAAEDRARQFEKKSESLDRRRDEILNQAREDAAREKKQMLEDARAEVAGTRRHWQQQANAEKEEFLANLRHAAAEAIQAIARKGLRDLADAELEERIVHTFIERLKSLDADSRKALAQTAEPVRIASAFELDSGLRSRLTRAIHEQLAEQVEVEYRRSPELLGGIQLARGGRRLGWNLADYMEELEERVETAFSPAESTREED</sequence>
<evidence type="ECO:0000256" key="3">
    <source>
        <dbReference type="ARBA" id="ARBA00022547"/>
    </source>
</evidence>
<evidence type="ECO:0000256" key="7">
    <source>
        <dbReference type="ARBA" id="ARBA00023065"/>
    </source>
</evidence>
<feature type="transmembrane region" description="Helical" evidence="13">
    <location>
        <begin position="12"/>
        <end position="32"/>
    </location>
</feature>
<comment type="subcellular location">
    <subcellularLocation>
        <location evidence="13">Cell membrane</location>
        <topology evidence="13">Single-pass membrane protein</topology>
    </subcellularLocation>
    <subcellularLocation>
        <location evidence="12">Endomembrane system</location>
        <topology evidence="12">Single-pass membrane protein</topology>
    </subcellularLocation>
</comment>
<evidence type="ECO:0000256" key="5">
    <source>
        <dbReference type="ARBA" id="ARBA00022781"/>
    </source>
</evidence>